<keyword evidence="1" id="KW-0472">Membrane</keyword>
<proteinExistence type="predicted"/>
<organism evidence="2 3">
    <name type="scientific">Vitreoscilla massiliensis</name>
    <dbReference type="NCBI Taxonomy" id="1689272"/>
    <lineage>
        <taxon>Bacteria</taxon>
        <taxon>Pseudomonadati</taxon>
        <taxon>Pseudomonadota</taxon>
        <taxon>Betaproteobacteria</taxon>
        <taxon>Neisseriales</taxon>
        <taxon>Neisseriaceae</taxon>
        <taxon>Vitreoscilla</taxon>
    </lineage>
</organism>
<keyword evidence="3" id="KW-1185">Reference proteome</keyword>
<reference evidence="2 3" key="1">
    <citation type="journal article" date="2022" name="Res Sq">
        <title>Evolution of multicellular longitudinally dividing oral cavity symbionts (Neisseriaceae).</title>
        <authorList>
            <person name="Nyongesa S."/>
            <person name="Weber P."/>
            <person name="Bernet E."/>
            <person name="Pullido F."/>
            <person name="Nieckarz M."/>
            <person name="Delaby M."/>
            <person name="Nieves C."/>
            <person name="Viehboeck T."/>
            <person name="Krause N."/>
            <person name="Rivera-Millot A."/>
            <person name="Nakamura A."/>
            <person name="Vischer N."/>
            <person name="VanNieuwenhze M."/>
            <person name="Brun Y."/>
            <person name="Cava F."/>
            <person name="Bulgheresi S."/>
            <person name="Veyrier F."/>
        </authorList>
    </citation>
    <scope>NUCLEOTIDE SEQUENCE [LARGE SCALE GENOMIC DNA]</scope>
    <source>
        <strain evidence="2 3">SN4</strain>
    </source>
</reference>
<dbReference type="RefSeq" id="WP_058356562.1">
    <property type="nucleotide sequence ID" value="NZ_CABKVG010000009.1"/>
</dbReference>
<name>A0ABY4DWU9_9NEIS</name>
<feature type="transmembrane region" description="Helical" evidence="1">
    <location>
        <begin position="6"/>
        <end position="26"/>
    </location>
</feature>
<evidence type="ECO:0000313" key="2">
    <source>
        <dbReference type="EMBL" id="UOO88000.1"/>
    </source>
</evidence>
<protein>
    <submittedName>
        <fullName evidence="2">Uncharacterized protein</fullName>
    </submittedName>
</protein>
<dbReference type="Proteomes" id="UP000832011">
    <property type="component" value="Chromosome"/>
</dbReference>
<keyword evidence="1" id="KW-1133">Transmembrane helix</keyword>
<accession>A0ABY4DWU9</accession>
<dbReference type="EMBL" id="CP091511">
    <property type="protein sequence ID" value="UOO88000.1"/>
    <property type="molecule type" value="Genomic_DNA"/>
</dbReference>
<keyword evidence="1" id="KW-0812">Transmembrane</keyword>
<feature type="transmembrane region" description="Helical" evidence="1">
    <location>
        <begin position="47"/>
        <end position="68"/>
    </location>
</feature>
<gene>
    <name evidence="2" type="ORF">LVJ82_10905</name>
</gene>
<evidence type="ECO:0000256" key="1">
    <source>
        <dbReference type="SAM" id="Phobius"/>
    </source>
</evidence>
<sequence>MLSNLFLVFILLMAGLLVGLSIYDTLSKRQWDDQFESQASGDDHGKSSMRQLVLCLALSVPLLIILLLW</sequence>
<evidence type="ECO:0000313" key="3">
    <source>
        <dbReference type="Proteomes" id="UP000832011"/>
    </source>
</evidence>